<dbReference type="AlphaFoldDB" id="A0A1Y1XZH7"/>
<sequence>MSPSVHSQARCSFLQASVEIRHAIYELVIPDEVHGALRNREFHLSGCVAPGWPPPGRTNGCERHAANRDEHIWARRLDSSWGPH</sequence>
<keyword evidence="2" id="KW-1185">Reference proteome</keyword>
<gene>
    <name evidence="1" type="ORF">BCR34DRAFT_581555</name>
</gene>
<reference evidence="1 2" key="1">
    <citation type="submission" date="2016-07" db="EMBL/GenBank/DDBJ databases">
        <title>Pervasive Adenine N6-methylation of Active Genes in Fungi.</title>
        <authorList>
            <consortium name="DOE Joint Genome Institute"/>
            <person name="Mondo S.J."/>
            <person name="Dannebaum R.O."/>
            <person name="Kuo R.C."/>
            <person name="Labutti K."/>
            <person name="Haridas S."/>
            <person name="Kuo A."/>
            <person name="Salamov A."/>
            <person name="Ahrendt S.R."/>
            <person name="Lipzen A."/>
            <person name="Sullivan W."/>
            <person name="Andreopoulos W.B."/>
            <person name="Clum A."/>
            <person name="Lindquist E."/>
            <person name="Daum C."/>
            <person name="Ramamoorthy G.K."/>
            <person name="Gryganskyi A."/>
            <person name="Culley D."/>
            <person name="Magnuson J.K."/>
            <person name="James T.Y."/>
            <person name="O'Malley M.A."/>
            <person name="Stajich J.E."/>
            <person name="Spatafora J.W."/>
            <person name="Visel A."/>
            <person name="Grigoriev I.V."/>
        </authorList>
    </citation>
    <scope>NUCLEOTIDE SEQUENCE [LARGE SCALE GENOMIC DNA]</scope>
    <source>
        <strain evidence="1 2">CBS 115471</strain>
    </source>
</reference>
<organism evidence="1 2">
    <name type="scientific">Clohesyomyces aquaticus</name>
    <dbReference type="NCBI Taxonomy" id="1231657"/>
    <lineage>
        <taxon>Eukaryota</taxon>
        <taxon>Fungi</taxon>
        <taxon>Dikarya</taxon>
        <taxon>Ascomycota</taxon>
        <taxon>Pezizomycotina</taxon>
        <taxon>Dothideomycetes</taxon>
        <taxon>Pleosporomycetidae</taxon>
        <taxon>Pleosporales</taxon>
        <taxon>Lindgomycetaceae</taxon>
        <taxon>Clohesyomyces</taxon>
    </lineage>
</organism>
<accession>A0A1Y1XZH7</accession>
<evidence type="ECO:0000313" key="1">
    <source>
        <dbReference type="EMBL" id="ORX91141.1"/>
    </source>
</evidence>
<comment type="caution">
    <text evidence="1">The sequence shown here is derived from an EMBL/GenBank/DDBJ whole genome shotgun (WGS) entry which is preliminary data.</text>
</comment>
<protein>
    <submittedName>
        <fullName evidence="1">Uncharacterized protein</fullName>
    </submittedName>
</protein>
<dbReference type="OrthoDB" id="4757095at2759"/>
<name>A0A1Y1XZH7_9PLEO</name>
<dbReference type="EMBL" id="MCFA01000486">
    <property type="protein sequence ID" value="ORX91141.1"/>
    <property type="molecule type" value="Genomic_DNA"/>
</dbReference>
<evidence type="ECO:0000313" key="2">
    <source>
        <dbReference type="Proteomes" id="UP000193144"/>
    </source>
</evidence>
<proteinExistence type="predicted"/>
<dbReference type="Proteomes" id="UP000193144">
    <property type="component" value="Unassembled WGS sequence"/>
</dbReference>